<reference evidence="1" key="1">
    <citation type="submission" date="2021-03" db="EMBL/GenBank/DDBJ databases">
        <title>Molecular epidemiology and mechanisms of colistin and carbapenem resistance in Enterobacteriaceae from clinical isolates, the environment and porcine samples in Pretoria, South Africa.</title>
        <authorList>
            <person name="Bogoshi D."/>
            <person name="Mbelle N.M."/>
            <person name="Naidoo V."/>
            <person name="Osei Sekyere J."/>
        </authorList>
    </citation>
    <scope>NUCLEOTIDE SEQUENCE</scope>
    <source>
        <strain evidence="1">C034</strain>
    </source>
</reference>
<evidence type="ECO:0000313" key="1">
    <source>
        <dbReference type="EMBL" id="MBO2029132.1"/>
    </source>
</evidence>
<dbReference type="Proteomes" id="UP000664620">
    <property type="component" value="Unassembled WGS sequence"/>
</dbReference>
<dbReference type="AlphaFoldDB" id="A0A939NUD8"/>
<proteinExistence type="predicted"/>
<sequence>MKSYRLVIRQQGRIVGHFDTTGEAALEDACVARSLFGPAGGYQCELLVADSERRILESTPEGLRVLSREKCYRPVTCAVKNGAERRHFYAASTS</sequence>
<comment type="caution">
    <text evidence="1">The sequence shown here is derived from an EMBL/GenBank/DDBJ whole genome shotgun (WGS) entry which is preliminary data.</text>
</comment>
<dbReference type="EMBL" id="JAGETO010000017">
    <property type="protein sequence ID" value="MBO2029132.1"/>
    <property type="molecule type" value="Genomic_DNA"/>
</dbReference>
<protein>
    <submittedName>
        <fullName evidence="1">Cytoplasmic protein</fullName>
    </submittedName>
</protein>
<evidence type="ECO:0000313" key="2">
    <source>
        <dbReference type="Proteomes" id="UP000664620"/>
    </source>
</evidence>
<name>A0A939NUD8_KLEPN</name>
<gene>
    <name evidence="1" type="ORF">J4734_06430</name>
</gene>
<organism evidence="1 2">
    <name type="scientific">Klebsiella pneumoniae</name>
    <dbReference type="NCBI Taxonomy" id="573"/>
    <lineage>
        <taxon>Bacteria</taxon>
        <taxon>Pseudomonadati</taxon>
        <taxon>Pseudomonadota</taxon>
        <taxon>Gammaproteobacteria</taxon>
        <taxon>Enterobacterales</taxon>
        <taxon>Enterobacteriaceae</taxon>
        <taxon>Klebsiella/Raoultella group</taxon>
        <taxon>Klebsiella</taxon>
        <taxon>Klebsiella pneumoniae complex</taxon>
    </lineage>
</organism>
<accession>A0A939NUD8</accession>